<dbReference type="Gene3D" id="2.60.40.420">
    <property type="entry name" value="Cupredoxins - blue copper proteins"/>
    <property type="match status" value="1"/>
</dbReference>
<dbReference type="OrthoDB" id="1921208at2759"/>
<dbReference type="PANTHER" id="PTHR34883">
    <property type="entry name" value="SERINE-RICH PROTEIN, PUTATIVE-RELATED-RELATED"/>
    <property type="match status" value="1"/>
</dbReference>
<protein>
    <submittedName>
        <fullName evidence="2">Plastocyanin-like domain-containing protein</fullName>
    </submittedName>
</protein>
<dbReference type="STRING" id="983506.L8WKC1"/>
<dbReference type="CDD" id="cd00920">
    <property type="entry name" value="Cupredoxin"/>
    <property type="match status" value="1"/>
</dbReference>
<proteinExistence type="predicted"/>
<evidence type="ECO:0000313" key="3">
    <source>
        <dbReference type="Proteomes" id="UP000011668"/>
    </source>
</evidence>
<gene>
    <name evidence="2" type="ORF">AG1IA_08777</name>
</gene>
<accession>L8WKC1</accession>
<feature type="chain" id="PRO_5003996926" evidence="1">
    <location>
        <begin position="24"/>
        <end position="202"/>
    </location>
</feature>
<dbReference type="HOGENOM" id="CLU_1355471_0_0_1"/>
<organism evidence="2 3">
    <name type="scientific">Thanatephorus cucumeris (strain AG1-IA)</name>
    <name type="common">Rice sheath blight fungus</name>
    <name type="synonym">Rhizoctonia solani</name>
    <dbReference type="NCBI Taxonomy" id="983506"/>
    <lineage>
        <taxon>Eukaryota</taxon>
        <taxon>Fungi</taxon>
        <taxon>Dikarya</taxon>
        <taxon>Basidiomycota</taxon>
        <taxon>Agaricomycotina</taxon>
        <taxon>Agaricomycetes</taxon>
        <taxon>Cantharellales</taxon>
        <taxon>Ceratobasidiaceae</taxon>
        <taxon>Rhizoctonia</taxon>
        <taxon>Rhizoctonia solani AG-1</taxon>
    </lineage>
</organism>
<dbReference type="InterPro" id="IPR052953">
    <property type="entry name" value="Ser-rich/MCO-related"/>
</dbReference>
<dbReference type="Proteomes" id="UP000011668">
    <property type="component" value="Unassembled WGS sequence"/>
</dbReference>
<evidence type="ECO:0000313" key="2">
    <source>
        <dbReference type="EMBL" id="ELU37197.1"/>
    </source>
</evidence>
<comment type="caution">
    <text evidence="2">The sequence shown here is derived from an EMBL/GenBank/DDBJ whole genome shotgun (WGS) entry which is preliminary data.</text>
</comment>
<reference evidence="2 3" key="1">
    <citation type="journal article" date="2013" name="Nat. Commun.">
        <title>The evolution and pathogenic mechanisms of the rice sheath blight pathogen.</title>
        <authorList>
            <person name="Zheng A."/>
            <person name="Lin R."/>
            <person name="Xu L."/>
            <person name="Qin P."/>
            <person name="Tang C."/>
            <person name="Ai P."/>
            <person name="Zhang D."/>
            <person name="Liu Y."/>
            <person name="Sun Z."/>
            <person name="Feng H."/>
            <person name="Wang Y."/>
            <person name="Chen Y."/>
            <person name="Liang X."/>
            <person name="Fu R."/>
            <person name="Li Q."/>
            <person name="Zhang J."/>
            <person name="Yu X."/>
            <person name="Xie Z."/>
            <person name="Ding L."/>
            <person name="Guan P."/>
            <person name="Tang J."/>
            <person name="Liang Y."/>
            <person name="Wang S."/>
            <person name="Deng Q."/>
            <person name="Li S."/>
            <person name="Zhu J."/>
            <person name="Wang L."/>
            <person name="Liu H."/>
            <person name="Li P."/>
        </authorList>
    </citation>
    <scope>NUCLEOTIDE SEQUENCE [LARGE SCALE GENOMIC DNA]</scope>
    <source>
        <strain evidence="3">AG-1 IA</strain>
    </source>
</reference>
<dbReference type="PANTHER" id="PTHR34883:SF15">
    <property type="entry name" value="EXTRACELLULAR SERINE-RICH PROTEIN"/>
    <property type="match status" value="1"/>
</dbReference>
<dbReference type="SUPFAM" id="SSF49503">
    <property type="entry name" value="Cupredoxins"/>
    <property type="match status" value="1"/>
</dbReference>
<evidence type="ECO:0000256" key="1">
    <source>
        <dbReference type="SAM" id="SignalP"/>
    </source>
</evidence>
<dbReference type="EMBL" id="AFRT01002805">
    <property type="protein sequence ID" value="ELU37197.1"/>
    <property type="molecule type" value="Genomic_DNA"/>
</dbReference>
<keyword evidence="1" id="KW-0732">Signal</keyword>
<dbReference type="InterPro" id="IPR008972">
    <property type="entry name" value="Cupredoxin"/>
</dbReference>
<keyword evidence="3" id="KW-1185">Reference proteome</keyword>
<dbReference type="AlphaFoldDB" id="L8WKC1"/>
<feature type="signal peptide" evidence="1">
    <location>
        <begin position="1"/>
        <end position="23"/>
    </location>
</feature>
<sequence>MFFNFASIASAAILALPLVGVAANPVPHNARTEWESPKTHKVTVGAWGQLRYNPEFVHAKVGDYIKFEFHPKNHTVTESSFGKPCSAIDGGFRTGFVPVAEEDKHDLPIRKFKVTDVSSRAEKPHWFYCGQIGHCPAACSRSIHLTREIHSRSSNQWPRNQEESDKFSGHSEIKLWIGVYLRYIASITRTLLDYLVMLAEFS</sequence>
<name>L8WKC1_THACA</name>